<reference evidence="2 3" key="1">
    <citation type="submission" date="2016-11" db="EMBL/GenBank/DDBJ databases">
        <title>The macronuclear genome of Stentor coeruleus: a giant cell with tiny introns.</title>
        <authorList>
            <person name="Slabodnick M."/>
            <person name="Ruby J.G."/>
            <person name="Reiff S.B."/>
            <person name="Swart E.C."/>
            <person name="Gosai S."/>
            <person name="Prabakaran S."/>
            <person name="Witkowska E."/>
            <person name="Larue G.E."/>
            <person name="Fisher S."/>
            <person name="Freeman R.M."/>
            <person name="Gunawardena J."/>
            <person name="Chu W."/>
            <person name="Stover N.A."/>
            <person name="Gregory B.D."/>
            <person name="Nowacki M."/>
            <person name="Derisi J."/>
            <person name="Roy S.W."/>
            <person name="Marshall W.F."/>
            <person name="Sood P."/>
        </authorList>
    </citation>
    <scope>NUCLEOTIDE SEQUENCE [LARGE SCALE GENOMIC DNA]</scope>
    <source>
        <strain evidence="2">WM001</strain>
    </source>
</reference>
<dbReference type="GO" id="GO:0005737">
    <property type="term" value="C:cytoplasm"/>
    <property type="evidence" value="ECO:0007669"/>
    <property type="project" value="UniProtKB-ARBA"/>
</dbReference>
<dbReference type="Gene3D" id="3.30.530.20">
    <property type="match status" value="1"/>
</dbReference>
<evidence type="ECO:0000313" key="3">
    <source>
        <dbReference type="Proteomes" id="UP000187209"/>
    </source>
</evidence>
<dbReference type="InterPro" id="IPR002913">
    <property type="entry name" value="START_lipid-bd_dom"/>
</dbReference>
<organism evidence="2 3">
    <name type="scientific">Stentor coeruleus</name>
    <dbReference type="NCBI Taxonomy" id="5963"/>
    <lineage>
        <taxon>Eukaryota</taxon>
        <taxon>Sar</taxon>
        <taxon>Alveolata</taxon>
        <taxon>Ciliophora</taxon>
        <taxon>Postciliodesmatophora</taxon>
        <taxon>Heterotrichea</taxon>
        <taxon>Heterotrichida</taxon>
        <taxon>Stentoridae</taxon>
        <taxon>Stentor</taxon>
    </lineage>
</organism>
<dbReference type="GO" id="GO:0008289">
    <property type="term" value="F:lipid binding"/>
    <property type="evidence" value="ECO:0007669"/>
    <property type="project" value="InterPro"/>
</dbReference>
<evidence type="ECO:0000313" key="2">
    <source>
        <dbReference type="EMBL" id="OMJ86689.1"/>
    </source>
</evidence>
<dbReference type="InterPro" id="IPR023393">
    <property type="entry name" value="START-like_dom_sf"/>
</dbReference>
<dbReference type="PROSITE" id="PS50848">
    <property type="entry name" value="START"/>
    <property type="match status" value="1"/>
</dbReference>
<dbReference type="InterPro" id="IPR051213">
    <property type="entry name" value="START_lipid_transfer"/>
</dbReference>
<keyword evidence="3" id="KW-1185">Reference proteome</keyword>
<dbReference type="CDD" id="cd00177">
    <property type="entry name" value="START"/>
    <property type="match status" value="1"/>
</dbReference>
<sequence length="257" mass="29383">MGNAPGNLCKKCTDCFGLKRNRASNANQYIALTDHSTDSTSQEMIEEKKADLDPTVFSVDPTEFLEICAMPPSNIFEKLLEKEGFIVYGQDIDEGFIIKAEWKSKFTGEEIIKFSRIADLRHSWDKNIDHIEELPTESQNEFITYTILKKALIISQREIVMISNIRQMDDGMIVVSKSCDHEKFPETEKFIRMTVYVGGYYFKNICDGEFKTHAISITKGNFGGTVSSKLAKKATALALPKLYQNMEKCMEKYYKDR</sequence>
<feature type="domain" description="START" evidence="1">
    <location>
        <begin position="119"/>
        <end position="255"/>
    </location>
</feature>
<comment type="caution">
    <text evidence="2">The sequence shown here is derived from an EMBL/GenBank/DDBJ whole genome shotgun (WGS) entry which is preliminary data.</text>
</comment>
<dbReference type="PANTHER" id="PTHR19308">
    <property type="entry name" value="PHOSPHATIDYLCHOLINE TRANSFER PROTEIN"/>
    <property type="match status" value="1"/>
</dbReference>
<dbReference type="Pfam" id="PF01852">
    <property type="entry name" value="START"/>
    <property type="match status" value="1"/>
</dbReference>
<dbReference type="OrthoDB" id="321529at2759"/>
<dbReference type="AlphaFoldDB" id="A0A1R2CCF6"/>
<gene>
    <name evidence="2" type="ORF">SteCoe_11697</name>
</gene>
<proteinExistence type="predicted"/>
<dbReference type="Proteomes" id="UP000187209">
    <property type="component" value="Unassembled WGS sequence"/>
</dbReference>
<dbReference type="SUPFAM" id="SSF55961">
    <property type="entry name" value="Bet v1-like"/>
    <property type="match status" value="1"/>
</dbReference>
<dbReference type="EMBL" id="MPUH01000197">
    <property type="protein sequence ID" value="OMJ86689.1"/>
    <property type="molecule type" value="Genomic_DNA"/>
</dbReference>
<accession>A0A1R2CCF6</accession>
<dbReference type="PANTHER" id="PTHR19308:SF14">
    <property type="entry name" value="START DOMAIN-CONTAINING PROTEIN"/>
    <property type="match status" value="1"/>
</dbReference>
<name>A0A1R2CCF6_9CILI</name>
<evidence type="ECO:0000259" key="1">
    <source>
        <dbReference type="PROSITE" id="PS50848"/>
    </source>
</evidence>
<protein>
    <recommendedName>
        <fullName evidence="1">START domain-containing protein</fullName>
    </recommendedName>
</protein>